<feature type="domain" description="DUF7053" evidence="2">
    <location>
        <begin position="62"/>
        <end position="215"/>
    </location>
</feature>
<keyword evidence="4" id="KW-1185">Reference proteome</keyword>
<gene>
    <name evidence="3" type="ORF">EJ05DRAFT_483126</name>
</gene>
<feature type="compositionally biased region" description="Pro residues" evidence="1">
    <location>
        <begin position="25"/>
        <end position="35"/>
    </location>
</feature>
<evidence type="ECO:0000256" key="1">
    <source>
        <dbReference type="SAM" id="MobiDB-lite"/>
    </source>
</evidence>
<name>A0A6A6WJ27_9PEZI</name>
<dbReference type="EMBL" id="ML996566">
    <property type="protein sequence ID" value="KAF2762379.1"/>
    <property type="molecule type" value="Genomic_DNA"/>
</dbReference>
<sequence length="227" mass="24924">MSYERECYTTPAPGPGHSSLHSPTIPSPHTQPPVPITQHTRSTTPPEPPPNHHTMNILNTSATLKSSSLLPPGASKALVDSLLRNHDLLIRLDPELSTYVELPTLENAPHAKLYKVTDIMHALPRGLWDSTVSFEAQMSNPAEGCLEWIIRAPLGLVQTSIWSVREGDEVGVREGGGERLWLVEEVEIKGSRLIVGTVKAKCEANWEGVHGRFKGHLEDAMRKESSA</sequence>
<dbReference type="Proteomes" id="UP000799437">
    <property type="component" value="Unassembled WGS sequence"/>
</dbReference>
<organism evidence="3 4">
    <name type="scientific">Pseudovirgaria hyperparasitica</name>
    <dbReference type="NCBI Taxonomy" id="470096"/>
    <lineage>
        <taxon>Eukaryota</taxon>
        <taxon>Fungi</taxon>
        <taxon>Dikarya</taxon>
        <taxon>Ascomycota</taxon>
        <taxon>Pezizomycotina</taxon>
        <taxon>Dothideomycetes</taxon>
        <taxon>Dothideomycetes incertae sedis</taxon>
        <taxon>Acrospermales</taxon>
        <taxon>Acrospermaceae</taxon>
        <taxon>Pseudovirgaria</taxon>
    </lineage>
</organism>
<dbReference type="InterPro" id="IPR055481">
    <property type="entry name" value="DUF7053"/>
</dbReference>
<evidence type="ECO:0000259" key="2">
    <source>
        <dbReference type="Pfam" id="PF23155"/>
    </source>
</evidence>
<dbReference type="PANTHER" id="PTHR38117">
    <property type="entry name" value="NACHT AND WD40 DOMAIN PROTEIN"/>
    <property type="match status" value="1"/>
</dbReference>
<dbReference type="RefSeq" id="XP_033604830.1">
    <property type="nucleotide sequence ID" value="XM_033745227.1"/>
</dbReference>
<feature type="region of interest" description="Disordered" evidence="1">
    <location>
        <begin position="1"/>
        <end position="53"/>
    </location>
</feature>
<protein>
    <recommendedName>
        <fullName evidence="2">DUF7053 domain-containing protein</fullName>
    </recommendedName>
</protein>
<dbReference type="PANTHER" id="PTHR38117:SF1">
    <property type="entry name" value="DUF3074 DOMAIN-CONTAINING PROTEIN"/>
    <property type="match status" value="1"/>
</dbReference>
<dbReference type="Pfam" id="PF23155">
    <property type="entry name" value="DUF7053"/>
    <property type="match status" value="1"/>
</dbReference>
<dbReference type="GeneID" id="54486281"/>
<dbReference type="OrthoDB" id="4794810at2759"/>
<evidence type="ECO:0000313" key="3">
    <source>
        <dbReference type="EMBL" id="KAF2762379.1"/>
    </source>
</evidence>
<reference evidence="3" key="1">
    <citation type="journal article" date="2020" name="Stud. Mycol.">
        <title>101 Dothideomycetes genomes: a test case for predicting lifestyles and emergence of pathogens.</title>
        <authorList>
            <person name="Haridas S."/>
            <person name="Albert R."/>
            <person name="Binder M."/>
            <person name="Bloem J."/>
            <person name="Labutti K."/>
            <person name="Salamov A."/>
            <person name="Andreopoulos B."/>
            <person name="Baker S."/>
            <person name="Barry K."/>
            <person name="Bills G."/>
            <person name="Bluhm B."/>
            <person name="Cannon C."/>
            <person name="Castanera R."/>
            <person name="Culley D."/>
            <person name="Daum C."/>
            <person name="Ezra D."/>
            <person name="Gonzalez J."/>
            <person name="Henrissat B."/>
            <person name="Kuo A."/>
            <person name="Liang C."/>
            <person name="Lipzen A."/>
            <person name="Lutzoni F."/>
            <person name="Magnuson J."/>
            <person name="Mondo S."/>
            <person name="Nolan M."/>
            <person name="Ohm R."/>
            <person name="Pangilinan J."/>
            <person name="Park H.-J."/>
            <person name="Ramirez L."/>
            <person name="Alfaro M."/>
            <person name="Sun H."/>
            <person name="Tritt A."/>
            <person name="Yoshinaga Y."/>
            <person name="Zwiers L.-H."/>
            <person name="Turgeon B."/>
            <person name="Goodwin S."/>
            <person name="Spatafora J."/>
            <person name="Crous P."/>
            <person name="Grigoriev I."/>
        </authorList>
    </citation>
    <scope>NUCLEOTIDE SEQUENCE</scope>
    <source>
        <strain evidence="3">CBS 121739</strain>
    </source>
</reference>
<accession>A0A6A6WJ27</accession>
<evidence type="ECO:0000313" key="4">
    <source>
        <dbReference type="Proteomes" id="UP000799437"/>
    </source>
</evidence>
<dbReference type="AlphaFoldDB" id="A0A6A6WJ27"/>
<proteinExistence type="predicted"/>